<dbReference type="AlphaFoldDB" id="A0A4Z1T711"/>
<dbReference type="VEuPathDB" id="GiardiaDB:GMRT_15336"/>
<dbReference type="GO" id="GO:0008270">
    <property type="term" value="F:zinc ion binding"/>
    <property type="evidence" value="ECO:0007669"/>
    <property type="project" value="InterPro"/>
</dbReference>
<feature type="domain" description="TRIP4/RQT4 C2HC5-type zinc finger" evidence="1">
    <location>
        <begin position="8"/>
        <end position="54"/>
    </location>
</feature>
<reference evidence="2 3" key="1">
    <citation type="submission" date="2019-05" db="EMBL/GenBank/DDBJ databases">
        <title>The compact genome of Giardia muris reveals important steps in the evolution of intestinal protozoan parasites.</title>
        <authorList>
            <person name="Xu F."/>
            <person name="Jimenez-Gonzalez A."/>
            <person name="Einarsson E."/>
            <person name="Astvaldsson A."/>
            <person name="Peirasmaki D."/>
            <person name="Eckmann L."/>
            <person name="Andersson J.O."/>
            <person name="Svard S.G."/>
            <person name="Jerlstrom-Hultqvist J."/>
        </authorList>
    </citation>
    <scope>NUCLEOTIDE SEQUENCE [LARGE SCALE GENOMIC DNA]</scope>
    <source>
        <strain evidence="2 3">Roberts-Thomson</strain>
    </source>
</reference>
<dbReference type="GO" id="GO:0005634">
    <property type="term" value="C:nucleus"/>
    <property type="evidence" value="ECO:0007669"/>
    <property type="project" value="InterPro"/>
</dbReference>
<evidence type="ECO:0000313" key="3">
    <source>
        <dbReference type="Proteomes" id="UP000315496"/>
    </source>
</evidence>
<comment type="caution">
    <text evidence="2">The sequence shown here is derived from an EMBL/GenBank/DDBJ whole genome shotgun (WGS) entry which is preliminary data.</text>
</comment>
<protein>
    <submittedName>
        <fullName evidence="2">Putative zinc finger motif, C2HC5-type domain-containing protein</fullName>
    </submittedName>
</protein>
<dbReference type="Proteomes" id="UP000315496">
    <property type="component" value="Chromosome 2"/>
</dbReference>
<proteinExistence type="predicted"/>
<name>A0A4Z1T711_GIAMU</name>
<dbReference type="GO" id="GO:0180022">
    <property type="term" value="C:RQC-trigger complex"/>
    <property type="evidence" value="ECO:0007669"/>
    <property type="project" value="InterPro"/>
</dbReference>
<gene>
    <name evidence="2" type="ORF">GMRT_15336</name>
</gene>
<keyword evidence="3" id="KW-1185">Reference proteome</keyword>
<dbReference type="EMBL" id="VDLU01000002">
    <property type="protein sequence ID" value="TNJ28917.1"/>
    <property type="molecule type" value="Genomic_DNA"/>
</dbReference>
<dbReference type="GO" id="GO:0072344">
    <property type="term" value="P:rescue of stalled ribosome"/>
    <property type="evidence" value="ECO:0007669"/>
    <property type="project" value="InterPro"/>
</dbReference>
<evidence type="ECO:0000313" key="2">
    <source>
        <dbReference type="EMBL" id="TNJ28917.1"/>
    </source>
</evidence>
<evidence type="ECO:0000259" key="1">
    <source>
        <dbReference type="Pfam" id="PF06221"/>
    </source>
</evidence>
<sequence length="139" mass="15229">MTEPQRLYCTCHGTEHPLVEVKGGALCCENCGNIVCEAQGAGPCIFCGNLFVNEKGSVQDVLLVSEKASPEAKEIARRLDLHLQLRSKTMTTMALNDTDLVAAEQFRQTIFKRVEEAAELDPEQAIIDDQEGLLGFMGD</sequence>
<organism evidence="2 3">
    <name type="scientific">Giardia muris</name>
    <dbReference type="NCBI Taxonomy" id="5742"/>
    <lineage>
        <taxon>Eukaryota</taxon>
        <taxon>Metamonada</taxon>
        <taxon>Diplomonadida</taxon>
        <taxon>Hexamitidae</taxon>
        <taxon>Giardiinae</taxon>
        <taxon>Giardia</taxon>
    </lineage>
</organism>
<accession>A0A4Z1T711</accession>
<dbReference type="InterPro" id="IPR009349">
    <property type="entry name" value="TRIP4/RQT4_C2HC5_Znf"/>
</dbReference>
<dbReference type="Pfam" id="PF06221">
    <property type="entry name" value="zf-C2HC5"/>
    <property type="match status" value="1"/>
</dbReference>
<dbReference type="OrthoDB" id="338816at2759"/>